<accession>A0A0A8YX91</accession>
<protein>
    <submittedName>
        <fullName evidence="1">Uncharacterized protein</fullName>
    </submittedName>
</protein>
<sequence>MRREFDFPSSQKKIPLAVLAVLGRGARPALLIVCAISADPV</sequence>
<dbReference type="EMBL" id="GBRH01270658">
    <property type="protein sequence ID" value="JAD27237.1"/>
    <property type="molecule type" value="Transcribed_RNA"/>
</dbReference>
<evidence type="ECO:0000313" key="1">
    <source>
        <dbReference type="EMBL" id="JAD27237.1"/>
    </source>
</evidence>
<name>A0A0A8YX91_ARUDO</name>
<organism evidence="1">
    <name type="scientific">Arundo donax</name>
    <name type="common">Giant reed</name>
    <name type="synonym">Donax arundinaceus</name>
    <dbReference type="NCBI Taxonomy" id="35708"/>
    <lineage>
        <taxon>Eukaryota</taxon>
        <taxon>Viridiplantae</taxon>
        <taxon>Streptophyta</taxon>
        <taxon>Embryophyta</taxon>
        <taxon>Tracheophyta</taxon>
        <taxon>Spermatophyta</taxon>
        <taxon>Magnoliopsida</taxon>
        <taxon>Liliopsida</taxon>
        <taxon>Poales</taxon>
        <taxon>Poaceae</taxon>
        <taxon>PACMAD clade</taxon>
        <taxon>Arundinoideae</taxon>
        <taxon>Arundineae</taxon>
        <taxon>Arundo</taxon>
    </lineage>
</organism>
<reference evidence="1" key="2">
    <citation type="journal article" date="2015" name="Data Brief">
        <title>Shoot transcriptome of the giant reed, Arundo donax.</title>
        <authorList>
            <person name="Barrero R.A."/>
            <person name="Guerrero F.D."/>
            <person name="Moolhuijzen P."/>
            <person name="Goolsby J.A."/>
            <person name="Tidwell J."/>
            <person name="Bellgard S.E."/>
            <person name="Bellgard M.I."/>
        </authorList>
    </citation>
    <scope>NUCLEOTIDE SEQUENCE</scope>
    <source>
        <tissue evidence="1">Shoot tissue taken approximately 20 cm above the soil surface</tissue>
    </source>
</reference>
<proteinExistence type="predicted"/>
<reference evidence="1" key="1">
    <citation type="submission" date="2014-09" db="EMBL/GenBank/DDBJ databases">
        <authorList>
            <person name="Magalhaes I.L.F."/>
            <person name="Oliveira U."/>
            <person name="Santos F.R."/>
            <person name="Vidigal T.H.D.A."/>
            <person name="Brescovit A.D."/>
            <person name="Santos A.J."/>
        </authorList>
    </citation>
    <scope>NUCLEOTIDE SEQUENCE</scope>
    <source>
        <tissue evidence="1">Shoot tissue taken approximately 20 cm above the soil surface</tissue>
    </source>
</reference>
<dbReference type="AlphaFoldDB" id="A0A0A8YX91"/>